<evidence type="ECO:0000313" key="3">
    <source>
        <dbReference type="Proteomes" id="UP000270185"/>
    </source>
</evidence>
<dbReference type="SUPFAM" id="SSF52200">
    <property type="entry name" value="Toll/Interleukin receptor TIR domain"/>
    <property type="match status" value="1"/>
</dbReference>
<keyword evidence="3" id="KW-1185">Reference proteome</keyword>
<dbReference type="InterPro" id="IPR013568">
    <property type="entry name" value="SEFIR_dom"/>
</dbReference>
<dbReference type="KEGG" id="ccas:EIB73_12190"/>
<dbReference type="OrthoDB" id="5149141at2"/>
<dbReference type="PROSITE" id="PS51534">
    <property type="entry name" value="SEFIR"/>
    <property type="match status" value="1"/>
</dbReference>
<evidence type="ECO:0000313" key="2">
    <source>
        <dbReference type="EMBL" id="AZI33899.1"/>
    </source>
</evidence>
<sequence>MDLKKVFISYSWGDKAHQDWVQNLGTRLINDGIDVTLDRWSAKEGHDITFFMETMVKKDLYDRVLIISDEKYSKKADNRDGGVGIETQIITPSIYKDGKQEKFLPLVVERDESDNVYLPIFLQNRLYFDFSKEEYFEETYENLVRNIYDAPQIVKPKLGNKPSYITDDQSIVNSNTSFLVRSLENQLSKNPNRINSLAQEFIDDFKSNLFEFRLNLENGITFLDAGKKSVDKIHEYRNLREDFIQFLQIITKTEYNFDVDIVKSLFEEKDVYNRPQDVNLRSWSTAEYQHYKFIFHELFIYVVAICLKNQNYNALAEFLHSPYFYQNSNIREIKAQKFIEIREHPEILNEYYKQEFNKISGSAELMISNLSDKLNKQLFIQADLLLHYIDELNNNDVLSYKKWFPVTYIYKGEELSNTFFSKLVSKKYFEKLKIVFDVDSIESFKEILIDYKANNEKQSRRNPSFGNGPWHGVPFIYDLFKIEEIGIYK</sequence>
<dbReference type="InterPro" id="IPR035897">
    <property type="entry name" value="Toll_tir_struct_dom_sf"/>
</dbReference>
<feature type="domain" description="SEFIR" evidence="1">
    <location>
        <begin position="3"/>
        <end position="139"/>
    </location>
</feature>
<gene>
    <name evidence="2" type="ORF">EIB73_12190</name>
</gene>
<dbReference type="AlphaFoldDB" id="A0A3G8XL97"/>
<dbReference type="Proteomes" id="UP000270185">
    <property type="component" value="Chromosome"/>
</dbReference>
<dbReference type="EMBL" id="CP034159">
    <property type="protein sequence ID" value="AZI33899.1"/>
    <property type="molecule type" value="Genomic_DNA"/>
</dbReference>
<dbReference type="Pfam" id="PF13676">
    <property type="entry name" value="TIR_2"/>
    <property type="match status" value="1"/>
</dbReference>
<protein>
    <recommendedName>
        <fullName evidence="1">SEFIR domain-containing protein</fullName>
    </recommendedName>
</protein>
<dbReference type="RefSeq" id="WP_125025536.1">
    <property type="nucleotide sequence ID" value="NZ_CP034159.1"/>
</dbReference>
<proteinExistence type="predicted"/>
<evidence type="ECO:0000259" key="1">
    <source>
        <dbReference type="PROSITE" id="PS51534"/>
    </source>
</evidence>
<organism evidence="2 3">
    <name type="scientific">Kaistella carnis</name>
    <dbReference type="NCBI Taxonomy" id="1241979"/>
    <lineage>
        <taxon>Bacteria</taxon>
        <taxon>Pseudomonadati</taxon>
        <taxon>Bacteroidota</taxon>
        <taxon>Flavobacteriia</taxon>
        <taxon>Flavobacteriales</taxon>
        <taxon>Weeksellaceae</taxon>
        <taxon>Chryseobacterium group</taxon>
        <taxon>Kaistella</taxon>
    </lineage>
</organism>
<dbReference type="Gene3D" id="3.40.50.10140">
    <property type="entry name" value="Toll/interleukin-1 receptor homology (TIR) domain"/>
    <property type="match status" value="1"/>
</dbReference>
<name>A0A3G8XL97_9FLAO</name>
<dbReference type="InterPro" id="IPR000157">
    <property type="entry name" value="TIR_dom"/>
</dbReference>
<dbReference type="GO" id="GO:0007165">
    <property type="term" value="P:signal transduction"/>
    <property type="evidence" value="ECO:0007669"/>
    <property type="project" value="InterPro"/>
</dbReference>
<accession>A0A3G8XL97</accession>
<reference evidence="3" key="1">
    <citation type="submission" date="2018-11" db="EMBL/GenBank/DDBJ databases">
        <title>Proposal to divide the Flavobacteriaceae and reorganize its genera based on Amino Acid Identity values calculated from whole genome sequences.</title>
        <authorList>
            <person name="Nicholson A.C."/>
            <person name="Gulvik C.A."/>
            <person name="Whitney A.M."/>
            <person name="Humrighouse B.W."/>
            <person name="Bell M."/>
            <person name="Holmes B."/>
            <person name="Steigerwalt A.G."/>
            <person name="Villarma A."/>
            <person name="Sheth M."/>
            <person name="Batra D."/>
            <person name="Pryor J."/>
            <person name="Bernardet J.-F."/>
            <person name="Hugo C."/>
            <person name="Kampfer P."/>
            <person name="Newman J.D."/>
            <person name="McQuiston J.R."/>
        </authorList>
    </citation>
    <scope>NUCLEOTIDE SEQUENCE [LARGE SCALE GENOMIC DNA]</scope>
    <source>
        <strain evidence="3">G0081</strain>
    </source>
</reference>